<dbReference type="EMBL" id="PDLM01000006">
    <property type="protein sequence ID" value="RDW74976.1"/>
    <property type="molecule type" value="Genomic_DNA"/>
</dbReference>
<gene>
    <name evidence="2" type="ORF">BP6252_06118</name>
</gene>
<reference evidence="2 3" key="1">
    <citation type="journal article" date="2018" name="IMA Fungus">
        <title>IMA Genome-F 9: Draft genome sequence of Annulohypoxylon stygium, Aspergillus mulundensis, Berkeleyomyces basicola (syn. Thielaviopsis basicola), Ceratocystis smalleyi, two Cercospora beticola strains, Coleophoma cylindrospora, Fusarium fracticaudum, Phialophora cf. hyalina, and Morchella septimelata.</title>
        <authorList>
            <person name="Wingfield B.D."/>
            <person name="Bills G.F."/>
            <person name="Dong Y."/>
            <person name="Huang W."/>
            <person name="Nel W.J."/>
            <person name="Swalarsk-Parry B.S."/>
            <person name="Vaghefi N."/>
            <person name="Wilken P.M."/>
            <person name="An Z."/>
            <person name="de Beer Z.W."/>
            <person name="De Vos L."/>
            <person name="Chen L."/>
            <person name="Duong T.A."/>
            <person name="Gao Y."/>
            <person name="Hammerbacher A."/>
            <person name="Kikkert J.R."/>
            <person name="Li Y."/>
            <person name="Li H."/>
            <person name="Li K."/>
            <person name="Li Q."/>
            <person name="Liu X."/>
            <person name="Ma X."/>
            <person name="Naidoo K."/>
            <person name="Pethybridge S.J."/>
            <person name="Sun J."/>
            <person name="Steenkamp E.T."/>
            <person name="van der Nest M.A."/>
            <person name="van Wyk S."/>
            <person name="Wingfield M.J."/>
            <person name="Xiong C."/>
            <person name="Yue Q."/>
            <person name="Zhang X."/>
        </authorList>
    </citation>
    <scope>NUCLEOTIDE SEQUENCE [LARGE SCALE GENOMIC DNA]</scope>
    <source>
        <strain evidence="2 3">BP6252</strain>
    </source>
</reference>
<name>A0A3D8RM10_9HELO</name>
<evidence type="ECO:0008006" key="4">
    <source>
        <dbReference type="Google" id="ProtNLM"/>
    </source>
</evidence>
<evidence type="ECO:0000256" key="1">
    <source>
        <dbReference type="SAM" id="MobiDB-lite"/>
    </source>
</evidence>
<dbReference type="OrthoDB" id="5398371at2759"/>
<feature type="compositionally biased region" description="Basic residues" evidence="1">
    <location>
        <begin position="1"/>
        <end position="13"/>
    </location>
</feature>
<dbReference type="AlphaFoldDB" id="A0A3D8RM10"/>
<dbReference type="Proteomes" id="UP000256645">
    <property type="component" value="Unassembled WGS sequence"/>
</dbReference>
<sequence length="549" mass="61712">MPTPKAKPKPKVVRGKDPKSSKQPTRSADGTNTPPTMSTKPVQEPSSTTLVDTMSTEPVQEPLSTILVDGEELPVIDIRATGDIILDVTFEVTPLWEKSIEGTLATDKLAKQAYKKSGPSAVRKLYRVRIDTLKKNSKYFEHLLGSDVFQEGLQVREHLEQLKGSDNDPSSASAEILPRLKIQDDEDGTMTFGREKAFEDMLRIAHGGTHVTDNKHIGLHYLTVLVTMGEAYECLEPVARYLKESQLARYKYPANSTEETIRKKLLIFYLAKLNPLQANATFESCTKELVLKGSVRWSAVEDGLYQSTARWWTLPGGLEDELALRRKCILNTIASLVQHYLNIYTSKVRQCTLGYDSSPACDSFQLGEMIKFLTSKKLLSLSCFTGVSPDDPEYIWPEAYTGSIEDLVTLLHQVPSYQIDSNHNHCGLRSRILKPLDHIKTCIAHGASVNSIRWFKNRDELSWARLGQMRASSLHTKAFKVNDEAVGIDKISFVFDDKHLSMWASTGTGPIGLEKASKFMFTADEWDWKDDREVPVASTPSRFFNLNFR</sequence>
<comment type="caution">
    <text evidence="2">The sequence shown here is derived from an EMBL/GenBank/DDBJ whole genome shotgun (WGS) entry which is preliminary data.</text>
</comment>
<organism evidence="2 3">
    <name type="scientific">Coleophoma cylindrospora</name>
    <dbReference type="NCBI Taxonomy" id="1849047"/>
    <lineage>
        <taxon>Eukaryota</taxon>
        <taxon>Fungi</taxon>
        <taxon>Dikarya</taxon>
        <taxon>Ascomycota</taxon>
        <taxon>Pezizomycotina</taxon>
        <taxon>Leotiomycetes</taxon>
        <taxon>Helotiales</taxon>
        <taxon>Dermateaceae</taxon>
        <taxon>Coleophoma</taxon>
    </lineage>
</organism>
<feature type="region of interest" description="Disordered" evidence="1">
    <location>
        <begin position="1"/>
        <end position="58"/>
    </location>
</feature>
<feature type="compositionally biased region" description="Polar residues" evidence="1">
    <location>
        <begin position="21"/>
        <end position="58"/>
    </location>
</feature>
<evidence type="ECO:0000313" key="3">
    <source>
        <dbReference type="Proteomes" id="UP000256645"/>
    </source>
</evidence>
<evidence type="ECO:0000313" key="2">
    <source>
        <dbReference type="EMBL" id="RDW74976.1"/>
    </source>
</evidence>
<keyword evidence="3" id="KW-1185">Reference proteome</keyword>
<accession>A0A3D8RM10</accession>
<protein>
    <recommendedName>
        <fullName evidence="4">BTB domain-containing protein</fullName>
    </recommendedName>
</protein>
<proteinExistence type="predicted"/>